<dbReference type="InterPro" id="IPR053974">
    <property type="entry name" value="ERMP1_1-A_TM"/>
</dbReference>
<dbReference type="FunFam" id="3.40.630.10:FF:000008">
    <property type="entry name" value="Endoplasmic reticulum metallopeptidase 1"/>
    <property type="match status" value="1"/>
</dbReference>
<evidence type="ECO:0000256" key="6">
    <source>
        <dbReference type="ARBA" id="ARBA00022723"/>
    </source>
</evidence>
<evidence type="ECO:0000259" key="16">
    <source>
        <dbReference type="Pfam" id="PF04389"/>
    </source>
</evidence>
<evidence type="ECO:0000256" key="5">
    <source>
        <dbReference type="ARBA" id="ARBA00022692"/>
    </source>
</evidence>
<dbReference type="InParanoid" id="A0A482WK27"/>
<evidence type="ECO:0000259" key="18">
    <source>
        <dbReference type="Pfam" id="PF22249"/>
    </source>
</evidence>
<comment type="caution">
    <text evidence="19">The sequence shown here is derived from an EMBL/GenBank/DDBJ whole genome shotgun (WGS) entry which is preliminary data.</text>
</comment>
<feature type="domain" description="Endoplasmic reticulum metallopeptidase 1-like C-terminal" evidence="17">
    <location>
        <begin position="570"/>
        <end position="797"/>
    </location>
</feature>
<evidence type="ECO:0000256" key="15">
    <source>
        <dbReference type="SAM" id="Phobius"/>
    </source>
</evidence>
<dbReference type="InterPro" id="IPR045175">
    <property type="entry name" value="M28_fam"/>
</dbReference>
<dbReference type="GO" id="GO:0008235">
    <property type="term" value="F:metalloexopeptidase activity"/>
    <property type="evidence" value="ECO:0007669"/>
    <property type="project" value="InterPro"/>
</dbReference>
<evidence type="ECO:0000259" key="17">
    <source>
        <dbReference type="Pfam" id="PF22248"/>
    </source>
</evidence>
<dbReference type="PANTHER" id="PTHR12147">
    <property type="entry name" value="METALLOPEPTIDASE M28 FAMILY MEMBER"/>
    <property type="match status" value="1"/>
</dbReference>
<evidence type="ECO:0000256" key="4">
    <source>
        <dbReference type="ARBA" id="ARBA00022670"/>
    </source>
</evidence>
<evidence type="ECO:0000256" key="11">
    <source>
        <dbReference type="ARBA" id="ARBA00023049"/>
    </source>
</evidence>
<dbReference type="SUPFAM" id="SSF53187">
    <property type="entry name" value="Zn-dependent exopeptidases"/>
    <property type="match status" value="1"/>
</dbReference>
<keyword evidence="12 15" id="KW-0472">Membrane</keyword>
<feature type="transmembrane region" description="Helical" evidence="15">
    <location>
        <begin position="468"/>
        <end position="487"/>
    </location>
</feature>
<dbReference type="GO" id="GO:0046872">
    <property type="term" value="F:metal ion binding"/>
    <property type="evidence" value="ECO:0007669"/>
    <property type="project" value="UniProtKB-KW"/>
</dbReference>
<dbReference type="Pfam" id="PF22249">
    <property type="entry name" value="ERMP1-TM"/>
    <property type="match status" value="1"/>
</dbReference>
<feature type="transmembrane region" description="Helical" evidence="15">
    <location>
        <begin position="540"/>
        <end position="561"/>
    </location>
</feature>
<name>A0A482WK27_LAOST</name>
<keyword evidence="7" id="KW-0378">Hydrolase</keyword>
<dbReference type="GO" id="GO:0006508">
    <property type="term" value="P:proteolysis"/>
    <property type="evidence" value="ECO:0007669"/>
    <property type="project" value="UniProtKB-KW"/>
</dbReference>
<dbReference type="EMBL" id="QKKF02033246">
    <property type="protein sequence ID" value="RZF33818.1"/>
    <property type="molecule type" value="Genomic_DNA"/>
</dbReference>
<dbReference type="Proteomes" id="UP000291343">
    <property type="component" value="Unassembled WGS sequence"/>
</dbReference>
<evidence type="ECO:0000313" key="20">
    <source>
        <dbReference type="Proteomes" id="UP000291343"/>
    </source>
</evidence>
<keyword evidence="13" id="KW-0325">Glycoprotein</keyword>
<evidence type="ECO:0000256" key="10">
    <source>
        <dbReference type="ARBA" id="ARBA00022989"/>
    </source>
</evidence>
<keyword evidence="6" id="KW-0479">Metal-binding</keyword>
<feature type="transmembrane region" description="Helical" evidence="15">
    <location>
        <begin position="440"/>
        <end position="456"/>
    </location>
</feature>
<evidence type="ECO:0000256" key="3">
    <source>
        <dbReference type="ARBA" id="ARBA00010918"/>
    </source>
</evidence>
<dbReference type="Pfam" id="PF04389">
    <property type="entry name" value="Peptidase_M28"/>
    <property type="match status" value="1"/>
</dbReference>
<evidence type="ECO:0000256" key="8">
    <source>
        <dbReference type="ARBA" id="ARBA00022824"/>
    </source>
</evidence>
<comment type="cofactor">
    <cofactor evidence="1">
        <name>Zn(2+)</name>
        <dbReference type="ChEBI" id="CHEBI:29105"/>
    </cofactor>
</comment>
<feature type="transmembrane region" description="Helical" evidence="15">
    <location>
        <begin position="346"/>
        <end position="366"/>
    </location>
</feature>
<reference evidence="19 20" key="1">
    <citation type="journal article" date="2017" name="Gigascience">
        <title>Genome sequence of the small brown planthopper, Laodelphax striatellus.</title>
        <authorList>
            <person name="Zhu J."/>
            <person name="Jiang F."/>
            <person name="Wang X."/>
            <person name="Yang P."/>
            <person name="Bao Y."/>
            <person name="Zhao W."/>
            <person name="Wang W."/>
            <person name="Lu H."/>
            <person name="Wang Q."/>
            <person name="Cui N."/>
            <person name="Li J."/>
            <person name="Chen X."/>
            <person name="Luo L."/>
            <person name="Yu J."/>
            <person name="Kang L."/>
            <person name="Cui F."/>
        </authorList>
    </citation>
    <scope>NUCLEOTIDE SEQUENCE [LARGE SCALE GENOMIC DNA]</scope>
    <source>
        <strain evidence="19">Lst14</strain>
    </source>
</reference>
<feature type="transmembrane region" description="Helical" evidence="15">
    <location>
        <begin position="411"/>
        <end position="434"/>
    </location>
</feature>
<dbReference type="FunCoup" id="A0A482WK27">
    <property type="interactions" value="874"/>
</dbReference>
<dbReference type="InterPro" id="IPR053973">
    <property type="entry name" value="ERMP1-like_C"/>
</dbReference>
<proteinExistence type="inferred from homology"/>
<keyword evidence="9" id="KW-0862">Zinc</keyword>
<evidence type="ECO:0000313" key="19">
    <source>
        <dbReference type="EMBL" id="RZF33818.1"/>
    </source>
</evidence>
<evidence type="ECO:0000256" key="1">
    <source>
        <dbReference type="ARBA" id="ARBA00001947"/>
    </source>
</evidence>
<feature type="transmembrane region" description="Helical" evidence="15">
    <location>
        <begin position="378"/>
        <end position="399"/>
    </location>
</feature>
<dbReference type="InterPro" id="IPR007484">
    <property type="entry name" value="Peptidase_M28"/>
</dbReference>
<gene>
    <name evidence="19" type="ORF">LSTR_LSTR010366</name>
</gene>
<evidence type="ECO:0000256" key="13">
    <source>
        <dbReference type="ARBA" id="ARBA00023180"/>
    </source>
</evidence>
<feature type="transmembrane region" description="Helical" evidence="15">
    <location>
        <begin position="507"/>
        <end position="533"/>
    </location>
</feature>
<comment type="subcellular location">
    <subcellularLocation>
        <location evidence="2">Endoplasmic reticulum membrane</location>
        <topology evidence="2">Multi-pass membrane protein</topology>
    </subcellularLocation>
</comment>
<dbReference type="OrthoDB" id="76293at2759"/>
<dbReference type="Gene3D" id="3.40.630.10">
    <property type="entry name" value="Zn peptidases"/>
    <property type="match status" value="1"/>
</dbReference>
<keyword evidence="5 15" id="KW-0812">Transmembrane</keyword>
<evidence type="ECO:0000256" key="7">
    <source>
        <dbReference type="ARBA" id="ARBA00022801"/>
    </source>
</evidence>
<dbReference type="SMR" id="A0A482WK27"/>
<feature type="transmembrane region" description="Helical" evidence="15">
    <location>
        <begin position="312"/>
        <end position="334"/>
    </location>
</feature>
<dbReference type="PANTHER" id="PTHR12147:SF22">
    <property type="entry name" value="ENDOPLASMIC RETICULUM METALLOPEPTIDASE 1"/>
    <property type="match status" value="1"/>
</dbReference>
<feature type="domain" description="Peptidase M28" evidence="16">
    <location>
        <begin position="90"/>
        <end position="283"/>
    </location>
</feature>
<protein>
    <recommendedName>
        <fullName evidence="14">FXNA-like protease</fullName>
    </recommendedName>
</protein>
<feature type="domain" description="Endoplasmic reticulum metallopeptidase 1/1-A TM" evidence="18">
    <location>
        <begin position="345"/>
        <end position="553"/>
    </location>
</feature>
<evidence type="ECO:0000256" key="14">
    <source>
        <dbReference type="ARBA" id="ARBA00078796"/>
    </source>
</evidence>
<dbReference type="STRING" id="195883.A0A482WK27"/>
<accession>A0A482WK27</accession>
<comment type="similarity">
    <text evidence="3">Belongs to the peptidase M28 family.</text>
</comment>
<dbReference type="Pfam" id="PF22248">
    <property type="entry name" value="ERMP1_C"/>
    <property type="match status" value="1"/>
</dbReference>
<keyword evidence="4" id="KW-0645">Protease</keyword>
<dbReference type="GO" id="GO:0005789">
    <property type="term" value="C:endoplasmic reticulum membrane"/>
    <property type="evidence" value="ECO:0007669"/>
    <property type="project" value="UniProtKB-SubCell"/>
</dbReference>
<organism evidence="19 20">
    <name type="scientific">Laodelphax striatellus</name>
    <name type="common">Small brown planthopper</name>
    <name type="synonym">Delphax striatella</name>
    <dbReference type="NCBI Taxonomy" id="195883"/>
    <lineage>
        <taxon>Eukaryota</taxon>
        <taxon>Metazoa</taxon>
        <taxon>Ecdysozoa</taxon>
        <taxon>Arthropoda</taxon>
        <taxon>Hexapoda</taxon>
        <taxon>Insecta</taxon>
        <taxon>Pterygota</taxon>
        <taxon>Neoptera</taxon>
        <taxon>Paraneoptera</taxon>
        <taxon>Hemiptera</taxon>
        <taxon>Auchenorrhyncha</taxon>
        <taxon>Fulgoroidea</taxon>
        <taxon>Delphacidae</taxon>
        <taxon>Criomorphinae</taxon>
        <taxon>Laodelphax</taxon>
    </lineage>
</organism>
<evidence type="ECO:0000256" key="9">
    <source>
        <dbReference type="ARBA" id="ARBA00022833"/>
    </source>
</evidence>
<dbReference type="AlphaFoldDB" id="A0A482WK27"/>
<evidence type="ECO:0000256" key="12">
    <source>
        <dbReference type="ARBA" id="ARBA00023136"/>
    </source>
</evidence>
<keyword evidence="8" id="KW-0256">Endoplasmic reticulum</keyword>
<keyword evidence="11" id="KW-0482">Metalloprotease</keyword>
<evidence type="ECO:0000256" key="2">
    <source>
        <dbReference type="ARBA" id="ARBA00004477"/>
    </source>
</evidence>
<dbReference type="InterPro" id="IPR048024">
    <property type="entry name" value="Fxna-like_M28_dom"/>
</dbReference>
<keyword evidence="10 15" id="KW-1133">Transmembrane helix</keyword>
<keyword evidence="20" id="KW-1185">Reference proteome</keyword>
<sequence length="799" mass="89563">MVKDEPANPGRFIAERAKNHVVNLTSLGPRPTGSFENEVLAVNFLSKEINYIISKAKKVHRIVLDVQKTSGSFPLKFLDGMTNVYRNVQNVVVRISGVEESAHSLLINCHFDTVTDSPGGSDDGASCAVMLEMLRVLSQADAALRHNVIMLFNGAEENLLQASHGFITQHRWASEVRAFINLEACGAGGREILFQAGPEHPWLMQAYAETVPYPLASSLAQEVFESGIIPGDTDFRIFRDFGHISGLDFAWSTNGYVYHTRLDNAAQIPLGTLQRTGDNILALTLKLASTDQLVDSSQSGKIVFFDVIGAFIVYWSEFVGNLLSLAVLAFSLYTLNANVNKSVSEVCSWVLSLLTSGLTAFTLSMLNRSMSWFARPVWIFFLYVIPSFLVPIFVTLLAARKQRLVIKSPWTLFRLYCDANQILYTTMTLICLLFRIRSGFVPAMWLFFSCIGSVLRERIFAHWKDWRILGLYVGCLVLPYIECAYMINGSLQLIIPIMGRSGSGNHAEIVLGMISSAMFTLLLSFLVPGILLVQIPKRVVSFLSAIFFIAILVLILTPLGFPYSSDPAAPAPQRHMILHVERTFHDVNGEVEEQRSGLWVVNLDVNSPRSVSSLVPEMARAQLIHDDCQRRLYCGLPYIIPVQTFIWQTHWITGPSPIISIPTELSLLHREVRPQNIHRLTFEAVGPDHMTVLVSPREGSELVAWSVDASQPLAGPRWKGRNTYFVYYSCASDPEPWRFWIDFKVEPSRGQDSLVDVALCGHFIHGAHQMSVRLRRFLAQFPPWTVTSGWTATYKSYIF</sequence>
<dbReference type="CDD" id="cd03875">
    <property type="entry name" value="M28_Fxna_like"/>
    <property type="match status" value="1"/>
</dbReference>